<dbReference type="AlphaFoldDB" id="A0AAV2GZN8"/>
<dbReference type="InterPro" id="IPR050776">
    <property type="entry name" value="Ank_Repeat/CDKN_Inhibitor"/>
</dbReference>
<feature type="repeat" description="ANK" evidence="3">
    <location>
        <begin position="1"/>
        <end position="24"/>
    </location>
</feature>
<keyword evidence="1" id="KW-0677">Repeat</keyword>
<dbReference type="SMART" id="SM00248">
    <property type="entry name" value="ANK"/>
    <property type="match status" value="2"/>
</dbReference>
<dbReference type="Proteomes" id="UP001497497">
    <property type="component" value="Unassembled WGS sequence"/>
</dbReference>
<gene>
    <name evidence="4" type="ORF">GSLYS_00000792001</name>
</gene>
<keyword evidence="2 3" id="KW-0040">ANK repeat</keyword>
<evidence type="ECO:0000256" key="3">
    <source>
        <dbReference type="PROSITE-ProRule" id="PRU00023"/>
    </source>
</evidence>
<evidence type="ECO:0000256" key="2">
    <source>
        <dbReference type="ARBA" id="ARBA00023043"/>
    </source>
</evidence>
<dbReference type="Pfam" id="PF12796">
    <property type="entry name" value="Ank_2"/>
    <property type="match status" value="1"/>
</dbReference>
<name>A0AAV2GZN8_LYMST</name>
<dbReference type="PRINTS" id="PR01415">
    <property type="entry name" value="ANKYRIN"/>
</dbReference>
<dbReference type="EMBL" id="CAXITT010000007">
    <property type="protein sequence ID" value="CAL1526615.1"/>
    <property type="molecule type" value="Genomic_DNA"/>
</dbReference>
<dbReference type="Gene3D" id="1.25.40.20">
    <property type="entry name" value="Ankyrin repeat-containing domain"/>
    <property type="match status" value="1"/>
</dbReference>
<sequence>GATALYWAVRYGHSEAVDLLVREGNANVNQTRKFGFVAPIVLASVLGFTDTVSILLEFGADPNFAIRGGERPIHHAGREGFSKIIK</sequence>
<comment type="caution">
    <text evidence="4">The sequence shown here is derived from an EMBL/GenBank/DDBJ whole genome shotgun (WGS) entry which is preliminary data.</text>
</comment>
<dbReference type="PANTHER" id="PTHR24201">
    <property type="entry name" value="ANK_REP_REGION DOMAIN-CONTAINING PROTEIN"/>
    <property type="match status" value="1"/>
</dbReference>
<feature type="non-terminal residue" evidence="4">
    <location>
        <position position="1"/>
    </location>
</feature>
<reference evidence="4 5" key="1">
    <citation type="submission" date="2024-04" db="EMBL/GenBank/DDBJ databases">
        <authorList>
            <consortium name="Genoscope - CEA"/>
            <person name="William W."/>
        </authorList>
    </citation>
    <scope>NUCLEOTIDE SEQUENCE [LARGE SCALE GENOMIC DNA]</scope>
</reference>
<evidence type="ECO:0000313" key="5">
    <source>
        <dbReference type="Proteomes" id="UP001497497"/>
    </source>
</evidence>
<accession>A0AAV2GZN8</accession>
<proteinExistence type="predicted"/>
<dbReference type="PROSITE" id="PS50297">
    <property type="entry name" value="ANK_REP_REGION"/>
    <property type="match status" value="1"/>
</dbReference>
<organism evidence="4 5">
    <name type="scientific">Lymnaea stagnalis</name>
    <name type="common">Great pond snail</name>
    <name type="synonym">Helix stagnalis</name>
    <dbReference type="NCBI Taxonomy" id="6523"/>
    <lineage>
        <taxon>Eukaryota</taxon>
        <taxon>Metazoa</taxon>
        <taxon>Spiralia</taxon>
        <taxon>Lophotrochozoa</taxon>
        <taxon>Mollusca</taxon>
        <taxon>Gastropoda</taxon>
        <taxon>Heterobranchia</taxon>
        <taxon>Euthyneura</taxon>
        <taxon>Panpulmonata</taxon>
        <taxon>Hygrophila</taxon>
        <taxon>Lymnaeoidea</taxon>
        <taxon>Lymnaeidae</taxon>
        <taxon>Lymnaea</taxon>
    </lineage>
</organism>
<evidence type="ECO:0008006" key="6">
    <source>
        <dbReference type="Google" id="ProtNLM"/>
    </source>
</evidence>
<dbReference type="PROSITE" id="PS50088">
    <property type="entry name" value="ANK_REPEAT"/>
    <property type="match status" value="1"/>
</dbReference>
<evidence type="ECO:0000313" key="4">
    <source>
        <dbReference type="EMBL" id="CAL1526615.1"/>
    </source>
</evidence>
<dbReference type="InterPro" id="IPR036770">
    <property type="entry name" value="Ankyrin_rpt-contain_sf"/>
</dbReference>
<keyword evidence="5" id="KW-1185">Reference proteome</keyword>
<evidence type="ECO:0000256" key="1">
    <source>
        <dbReference type="ARBA" id="ARBA00022737"/>
    </source>
</evidence>
<dbReference type="SUPFAM" id="SSF48403">
    <property type="entry name" value="Ankyrin repeat"/>
    <property type="match status" value="1"/>
</dbReference>
<feature type="non-terminal residue" evidence="4">
    <location>
        <position position="86"/>
    </location>
</feature>
<dbReference type="InterPro" id="IPR002110">
    <property type="entry name" value="Ankyrin_rpt"/>
</dbReference>
<protein>
    <recommendedName>
        <fullName evidence="6">Ankyrin</fullName>
    </recommendedName>
</protein>